<dbReference type="Proteomes" id="UP000550729">
    <property type="component" value="Unassembled WGS sequence"/>
</dbReference>
<accession>A0A848KKZ8</accession>
<comment type="caution">
    <text evidence="1">The sequence shown here is derived from an EMBL/GenBank/DDBJ whole genome shotgun (WGS) entry which is preliminary data.</text>
</comment>
<keyword evidence="1" id="KW-0255">Endonuclease</keyword>
<dbReference type="AlphaFoldDB" id="A0A848KKZ8"/>
<dbReference type="PANTHER" id="PTHR38733">
    <property type="entry name" value="PROTEIN MCRC"/>
    <property type="match status" value="1"/>
</dbReference>
<reference evidence="1 2" key="1">
    <citation type="submission" date="2020-04" db="EMBL/GenBank/DDBJ databases">
        <title>Gordonia sp. nov. TBRC 11910.</title>
        <authorList>
            <person name="Suriyachadkun C."/>
        </authorList>
    </citation>
    <scope>NUCLEOTIDE SEQUENCE [LARGE SCALE GENOMIC DNA]</scope>
    <source>
        <strain evidence="1 2">TBRC 11910</strain>
    </source>
</reference>
<dbReference type="PANTHER" id="PTHR38733:SF1">
    <property type="entry name" value="TYPE IV METHYL-DIRECTED RESTRICTION ENZYME ECOKMCRBC"/>
    <property type="match status" value="1"/>
</dbReference>
<protein>
    <submittedName>
        <fullName evidence="1">Restriction endonuclease</fullName>
    </submittedName>
</protein>
<dbReference type="GO" id="GO:0004519">
    <property type="term" value="F:endonuclease activity"/>
    <property type="evidence" value="ECO:0007669"/>
    <property type="project" value="UniProtKB-KW"/>
</dbReference>
<dbReference type="RefSeq" id="WP_170192273.1">
    <property type="nucleotide sequence ID" value="NZ_JABBNB010000001.1"/>
</dbReference>
<keyword evidence="1" id="KW-0378">Hydrolase</keyword>
<dbReference type="EMBL" id="JABBNB010000001">
    <property type="protein sequence ID" value="NMN99773.1"/>
    <property type="molecule type" value="Genomic_DNA"/>
</dbReference>
<dbReference type="InterPro" id="IPR019292">
    <property type="entry name" value="McrC"/>
</dbReference>
<evidence type="ECO:0000313" key="1">
    <source>
        <dbReference type="EMBL" id="NMN99773.1"/>
    </source>
</evidence>
<keyword evidence="1" id="KW-0540">Nuclease</keyword>
<proteinExistence type="predicted"/>
<evidence type="ECO:0000313" key="2">
    <source>
        <dbReference type="Proteomes" id="UP000550729"/>
    </source>
</evidence>
<name>A0A848KKZ8_9ACTN</name>
<dbReference type="Pfam" id="PF10117">
    <property type="entry name" value="McrBC"/>
    <property type="match status" value="1"/>
</dbReference>
<keyword evidence="2" id="KW-1185">Reference proteome</keyword>
<organism evidence="1 2">
    <name type="scientific">Gordonia asplenii</name>
    <dbReference type="NCBI Taxonomy" id="2725283"/>
    <lineage>
        <taxon>Bacteria</taxon>
        <taxon>Bacillati</taxon>
        <taxon>Actinomycetota</taxon>
        <taxon>Actinomycetes</taxon>
        <taxon>Mycobacteriales</taxon>
        <taxon>Gordoniaceae</taxon>
        <taxon>Gordonia</taxon>
    </lineage>
</organism>
<sequence>MTPICLTEGGDSQFARLSAHEFEALRSLAIVVVTPTLDAGWYEIAPGRKIGAVAVGAQQVVVRPKIADLNRLIFLLGYSGHRSLWRDDAVDLIADDELLPALAEAFSRLATLATAQGLLQGYRTTTDTLPVLRGRILAGEQMTRRYGLPLPLSVEYDDFTVDIVENRLLLAATLRMLRVRGISVGARRRLQRLHIAMSEVSPPTRGLPPPRWQPTRLNARYHDALRLAQIVLSAQSFEQRIGDLTVTGFMFDMWRVFEDFICAALGEVLTELGGKAVTQHRIFLDEADHVVMKPDLLWLGHDRRPAAVIDAKYKAERPEGFPDADLYQMLAYCTTLGLQDGHLVYAKGNETAIAHSVRRSRIAIHCHAMDLALPPEELLGEVDKVADRIKQHLLP</sequence>
<gene>
    <name evidence="1" type="ORF">HH308_00905</name>
</gene>